<dbReference type="Proteomes" id="UP000045706">
    <property type="component" value="Unassembled WGS sequence"/>
</dbReference>
<name>A0A0G4NQ93_VERLO</name>
<feature type="signal peptide" evidence="2">
    <location>
        <begin position="1"/>
        <end position="18"/>
    </location>
</feature>
<feature type="chain" id="PRO_5002568139" description="Infection structure specific protein" evidence="2">
    <location>
        <begin position="19"/>
        <end position="220"/>
    </location>
</feature>
<feature type="non-terminal residue" evidence="3">
    <location>
        <position position="220"/>
    </location>
</feature>
<dbReference type="EMBL" id="CVQI01037717">
    <property type="protein sequence ID" value="CRK48625.1"/>
    <property type="molecule type" value="Genomic_DNA"/>
</dbReference>
<gene>
    <name evidence="3" type="ORF">BN1723_008118</name>
</gene>
<evidence type="ECO:0000313" key="4">
    <source>
        <dbReference type="Proteomes" id="UP000045706"/>
    </source>
</evidence>
<reference evidence="4" key="1">
    <citation type="submission" date="2015-05" db="EMBL/GenBank/DDBJ databases">
        <authorList>
            <person name="Fogelqvist Johan"/>
        </authorList>
    </citation>
    <scope>NUCLEOTIDE SEQUENCE [LARGE SCALE GENOMIC DNA]</scope>
</reference>
<accession>A0A0G4NQ93</accession>
<evidence type="ECO:0008006" key="5">
    <source>
        <dbReference type="Google" id="ProtNLM"/>
    </source>
</evidence>
<keyword evidence="2" id="KW-0732">Signal</keyword>
<proteinExistence type="predicted"/>
<feature type="region of interest" description="Disordered" evidence="1">
    <location>
        <begin position="19"/>
        <end position="41"/>
    </location>
</feature>
<feature type="region of interest" description="Disordered" evidence="1">
    <location>
        <begin position="165"/>
        <end position="196"/>
    </location>
</feature>
<evidence type="ECO:0000313" key="3">
    <source>
        <dbReference type="EMBL" id="CRK48625.1"/>
    </source>
</evidence>
<feature type="compositionally biased region" description="Acidic residues" evidence="1">
    <location>
        <begin position="180"/>
        <end position="194"/>
    </location>
</feature>
<dbReference type="AlphaFoldDB" id="A0A0G4NQ93"/>
<evidence type="ECO:0000256" key="2">
    <source>
        <dbReference type="SAM" id="SignalP"/>
    </source>
</evidence>
<feature type="compositionally biased region" description="Low complexity" evidence="1">
    <location>
        <begin position="165"/>
        <end position="179"/>
    </location>
</feature>
<evidence type="ECO:0000256" key="1">
    <source>
        <dbReference type="SAM" id="MobiDB-lite"/>
    </source>
</evidence>
<sequence length="220" mass="21721">MKPTTSLLLAALASTALSQEETSTATQSLPTTTTSPTEAPDGSAACAASALSLLAALPTLPVAPASFALTASPDQDPCALTWPASLSSAVLRYESSVAAFVSDRRGELDALAAGCEDLIDGPAGSAICSTEARHVFTGDGTTATEGVGYTVFPALATQLTSGTVTETETLTQTSATGTETETETETETGGEDGDSVAGRAGANVYAVGALVGVLGVAAAL</sequence>
<organism evidence="3 4">
    <name type="scientific">Verticillium longisporum</name>
    <name type="common">Verticillium dahliae var. longisporum</name>
    <dbReference type="NCBI Taxonomy" id="100787"/>
    <lineage>
        <taxon>Eukaryota</taxon>
        <taxon>Fungi</taxon>
        <taxon>Dikarya</taxon>
        <taxon>Ascomycota</taxon>
        <taxon>Pezizomycotina</taxon>
        <taxon>Sordariomycetes</taxon>
        <taxon>Hypocreomycetidae</taxon>
        <taxon>Glomerellales</taxon>
        <taxon>Plectosphaerellaceae</taxon>
        <taxon>Verticillium</taxon>
    </lineage>
</organism>
<protein>
    <recommendedName>
        <fullName evidence="5">Infection structure specific protein</fullName>
    </recommendedName>
</protein>